<reference evidence="1" key="1">
    <citation type="submission" date="2019-09" db="EMBL/GenBank/DDBJ databases">
        <title>Draft genome information of white flower Hibiscus syriacus.</title>
        <authorList>
            <person name="Kim Y.-M."/>
        </authorList>
    </citation>
    <scope>NUCLEOTIDE SEQUENCE [LARGE SCALE GENOMIC DNA]</scope>
    <source>
        <strain evidence="1">YM2019G1</strain>
        <tissue evidence="1">Leaf</tissue>
    </source>
</reference>
<proteinExistence type="predicted"/>
<accession>A0A6A3BWS5</accession>
<organism evidence="1">
    <name type="scientific">Hibiscus syriacus</name>
    <name type="common">Rose of Sharon</name>
    <dbReference type="NCBI Taxonomy" id="106335"/>
    <lineage>
        <taxon>Eukaryota</taxon>
        <taxon>Viridiplantae</taxon>
        <taxon>Streptophyta</taxon>
        <taxon>Embryophyta</taxon>
        <taxon>Tracheophyta</taxon>
        <taxon>Spermatophyta</taxon>
        <taxon>Magnoliopsida</taxon>
        <taxon>eudicotyledons</taxon>
        <taxon>Gunneridae</taxon>
        <taxon>Pentapetalae</taxon>
        <taxon>rosids</taxon>
        <taxon>malvids</taxon>
        <taxon>Malvales</taxon>
        <taxon>Malvaceae</taxon>
        <taxon>Malvoideae</taxon>
        <taxon>Hibiscus</taxon>
    </lineage>
</organism>
<evidence type="ECO:0000313" key="1">
    <source>
        <dbReference type="EMBL" id="KAE8720371.1"/>
    </source>
</evidence>
<dbReference type="EMBL" id="VEPZ02000732">
    <property type="protein sequence ID" value="KAE8720371.1"/>
    <property type="molecule type" value="Genomic_DNA"/>
</dbReference>
<sequence length="115" mass="13655">MRDCMESLAKKWCEAWNVSIVFPDNVKLLVCLWDNQKIRKQDKPIWSMAFFGFIWTIWIHRNNIVFKGCEFSVDRIYVSTLLRIGGWAKSKWPCDIPSISDFMRFPSTFTVRVVN</sequence>
<comment type="caution">
    <text evidence="1">The sequence shown here is derived from an EMBL/GenBank/DDBJ whole genome shotgun (WGS) entry which is preliminary data.</text>
</comment>
<evidence type="ECO:0008006" key="2">
    <source>
        <dbReference type="Google" id="ProtNLM"/>
    </source>
</evidence>
<dbReference type="AlphaFoldDB" id="A0A6A3BWS5"/>
<protein>
    <recommendedName>
        <fullName evidence="2">Reverse transcriptase zinc-binding domain-containing protein</fullName>
    </recommendedName>
</protein>
<name>A0A6A3BWS5_HIBSY</name>
<gene>
    <name evidence="1" type="ORF">F3Y22_tig00020138pilonHSYRG00026</name>
</gene>